<evidence type="ECO:0000313" key="9">
    <source>
        <dbReference type="Proteomes" id="UP001596378"/>
    </source>
</evidence>
<feature type="binding site" evidence="5">
    <location>
        <position position="338"/>
    </location>
    <ligand>
        <name>Mn(2+)</name>
        <dbReference type="ChEBI" id="CHEBI:29035"/>
        <label>2</label>
    </ligand>
</feature>
<evidence type="ECO:0000256" key="6">
    <source>
        <dbReference type="NCBIfam" id="TIGR01696"/>
    </source>
</evidence>
<comment type="catalytic activity">
    <reaction evidence="5">
        <text>alpha-D-ribose 1-phosphate = D-ribose 5-phosphate</text>
        <dbReference type="Rhea" id="RHEA:18793"/>
        <dbReference type="ChEBI" id="CHEBI:57720"/>
        <dbReference type="ChEBI" id="CHEBI:78346"/>
        <dbReference type="EC" id="5.4.2.7"/>
    </reaction>
</comment>
<dbReference type="Proteomes" id="UP001596378">
    <property type="component" value="Unassembled WGS sequence"/>
</dbReference>
<comment type="caution">
    <text evidence="8">The sequence shown here is derived from an EMBL/GenBank/DDBJ whole genome shotgun (WGS) entry which is preliminary data.</text>
</comment>
<dbReference type="HAMAP" id="MF_00740">
    <property type="entry name" value="Phosphopentomut"/>
    <property type="match status" value="1"/>
</dbReference>
<evidence type="ECO:0000256" key="2">
    <source>
        <dbReference type="ARBA" id="ARBA00022723"/>
    </source>
</evidence>
<feature type="binding site" evidence="5">
    <location>
        <position position="12"/>
    </location>
    <ligand>
        <name>Mn(2+)</name>
        <dbReference type="ChEBI" id="CHEBI:29035"/>
        <label>1</label>
    </ligand>
</feature>
<dbReference type="SUPFAM" id="SSF143856">
    <property type="entry name" value="DeoB insert domain-like"/>
    <property type="match status" value="1"/>
</dbReference>
<dbReference type="SUPFAM" id="SSF53649">
    <property type="entry name" value="Alkaline phosphatase-like"/>
    <property type="match status" value="1"/>
</dbReference>
<dbReference type="GO" id="GO:0008973">
    <property type="term" value="F:phosphopentomutase activity"/>
    <property type="evidence" value="ECO:0007669"/>
    <property type="project" value="UniProtKB-EC"/>
</dbReference>
<evidence type="ECO:0000256" key="5">
    <source>
        <dbReference type="HAMAP-Rule" id="MF_00740"/>
    </source>
</evidence>
<dbReference type="InterPro" id="IPR024052">
    <property type="entry name" value="Phosphopentomutase_DeoB_cap_sf"/>
</dbReference>
<comment type="function">
    <text evidence="5">Isomerase that catalyzes the conversion of deoxy-ribose 1-phosphate (dRib-1-P) and ribose 1-phosphate (Rib-1-P) to deoxy-ribose 5-phosphate (dRib-5-P) and ribose 5-phosphate (Rib-5-P), respectively.</text>
</comment>
<sequence length="391" mass="42854">MSFDRIFLIVLDSVGIGELPDADLFHDTGAHTLGHIAERIGGLNVPNLQAMGLGNIAPLMGVKSVAAPQAHYGKMLESAQGKDTTTGHWEMMGIEMKTPFRTYPNGFPERLIQDLSRAIGRGILGNKPASGTEIIEELGELHIKTGDAIVYTSTDSVLQIAAHEDIVSLPELYEICRTARELTLKDEYAIGRVIARPFAGEPGSFRRTSHRKDYSVKPPESTVMNALVEQGFESLAIGKISDIYADEGITESLKTASNREGVDRLLECMGRNFTGLCFVNLVDFDSQFGHRRDPIGYGRALAEFDGRLPEVVRKMGDRDLLIITADHGNDPTFRGTDHTREYVPLLIYHRRLTKAANLGIRKTFADIGATVAANFGVNLPTTGTSLLEEID</sequence>
<keyword evidence="3 5" id="KW-0464">Manganese</keyword>
<dbReference type="PANTHER" id="PTHR21110">
    <property type="entry name" value="PHOSPHOPENTOMUTASE"/>
    <property type="match status" value="1"/>
</dbReference>
<evidence type="ECO:0000256" key="1">
    <source>
        <dbReference type="ARBA" id="ARBA00010373"/>
    </source>
</evidence>
<keyword evidence="4 5" id="KW-0413">Isomerase</keyword>
<feature type="domain" description="Metalloenzyme" evidence="7">
    <location>
        <begin position="5"/>
        <end position="378"/>
    </location>
</feature>
<accession>A0ABW2F3D4</accession>
<dbReference type="InterPro" id="IPR017850">
    <property type="entry name" value="Alkaline_phosphatase_core_sf"/>
</dbReference>
<dbReference type="Gene3D" id="3.30.70.1250">
    <property type="entry name" value="Phosphopentomutase"/>
    <property type="match status" value="1"/>
</dbReference>
<feature type="binding site" evidence="5">
    <location>
        <position position="285"/>
    </location>
    <ligand>
        <name>Mn(2+)</name>
        <dbReference type="ChEBI" id="CHEBI:29035"/>
        <label>2</label>
    </ligand>
</feature>
<evidence type="ECO:0000256" key="4">
    <source>
        <dbReference type="ARBA" id="ARBA00023235"/>
    </source>
</evidence>
<dbReference type="EMBL" id="JBHTAI010000002">
    <property type="protein sequence ID" value="MFC7147680.1"/>
    <property type="molecule type" value="Genomic_DNA"/>
</dbReference>
<dbReference type="EC" id="5.4.2.7" evidence="5 6"/>
<dbReference type="CDD" id="cd16009">
    <property type="entry name" value="PPM"/>
    <property type="match status" value="1"/>
</dbReference>
<dbReference type="NCBIfam" id="TIGR01696">
    <property type="entry name" value="deoB"/>
    <property type="match status" value="1"/>
</dbReference>
<comment type="similarity">
    <text evidence="1 5">Belongs to the phosphopentomutase family.</text>
</comment>
<comment type="pathway">
    <text evidence="5">Carbohydrate degradation; 2-deoxy-D-ribose 1-phosphate degradation; D-glyceraldehyde 3-phosphate and acetaldehyde from 2-deoxy-alpha-D-ribose 1-phosphate: step 1/2.</text>
</comment>
<comment type="cofactor">
    <cofactor evidence="5">
        <name>Mn(2+)</name>
        <dbReference type="ChEBI" id="CHEBI:29035"/>
    </cofactor>
    <text evidence="5">Binds 2 manganese ions.</text>
</comment>
<gene>
    <name evidence="5" type="primary">deoB</name>
    <name evidence="8" type="ORF">ACFQMJ_03940</name>
</gene>
<dbReference type="PIRSF" id="PIRSF001491">
    <property type="entry name" value="Ppentomutase"/>
    <property type="match status" value="1"/>
</dbReference>
<dbReference type="PANTHER" id="PTHR21110:SF0">
    <property type="entry name" value="PHOSPHOPENTOMUTASE"/>
    <property type="match status" value="1"/>
</dbReference>
<comment type="catalytic activity">
    <reaction evidence="5">
        <text>2-deoxy-alpha-D-ribose 1-phosphate = 2-deoxy-D-ribose 5-phosphate</text>
        <dbReference type="Rhea" id="RHEA:27658"/>
        <dbReference type="ChEBI" id="CHEBI:57259"/>
        <dbReference type="ChEBI" id="CHEBI:62877"/>
        <dbReference type="EC" id="5.4.2.7"/>
    </reaction>
</comment>
<dbReference type="Gene3D" id="3.40.720.10">
    <property type="entry name" value="Alkaline Phosphatase, subunit A"/>
    <property type="match status" value="1"/>
</dbReference>
<keyword evidence="5" id="KW-0963">Cytoplasm</keyword>
<feature type="binding site" evidence="5">
    <location>
        <position position="327"/>
    </location>
    <ligand>
        <name>Mn(2+)</name>
        <dbReference type="ChEBI" id="CHEBI:29035"/>
        <label>1</label>
    </ligand>
</feature>
<organism evidence="8 9">
    <name type="scientific">Cohnella cellulosilytica</name>
    <dbReference type="NCBI Taxonomy" id="986710"/>
    <lineage>
        <taxon>Bacteria</taxon>
        <taxon>Bacillati</taxon>
        <taxon>Bacillota</taxon>
        <taxon>Bacilli</taxon>
        <taxon>Bacillales</taxon>
        <taxon>Paenibacillaceae</taxon>
        <taxon>Cohnella</taxon>
    </lineage>
</organism>
<proteinExistence type="inferred from homology"/>
<dbReference type="InterPro" id="IPR010045">
    <property type="entry name" value="DeoB"/>
</dbReference>
<name>A0ABW2F3D4_9BACL</name>
<feature type="binding site" evidence="5">
    <location>
        <position position="290"/>
    </location>
    <ligand>
        <name>Mn(2+)</name>
        <dbReference type="ChEBI" id="CHEBI:29035"/>
        <label>2</label>
    </ligand>
</feature>
<evidence type="ECO:0000259" key="7">
    <source>
        <dbReference type="Pfam" id="PF01676"/>
    </source>
</evidence>
<dbReference type="RefSeq" id="WP_378048244.1">
    <property type="nucleotide sequence ID" value="NZ_JBHMDN010000016.1"/>
</dbReference>
<protein>
    <recommendedName>
        <fullName evidence="5 6">Phosphopentomutase</fullName>
        <ecNumber evidence="5 6">5.4.2.7</ecNumber>
    </recommendedName>
    <alternativeName>
        <fullName evidence="5">Phosphodeoxyribomutase</fullName>
    </alternativeName>
</protein>
<reference evidence="9" key="1">
    <citation type="journal article" date="2019" name="Int. J. Syst. Evol. Microbiol.">
        <title>The Global Catalogue of Microorganisms (GCM) 10K type strain sequencing project: providing services to taxonomists for standard genome sequencing and annotation.</title>
        <authorList>
            <consortium name="The Broad Institute Genomics Platform"/>
            <consortium name="The Broad Institute Genome Sequencing Center for Infectious Disease"/>
            <person name="Wu L."/>
            <person name="Ma J."/>
        </authorList>
    </citation>
    <scope>NUCLEOTIDE SEQUENCE [LARGE SCALE GENOMIC DNA]</scope>
    <source>
        <strain evidence="9">KCTC 12907</strain>
    </source>
</reference>
<feature type="binding site" evidence="5">
    <location>
        <position position="326"/>
    </location>
    <ligand>
        <name>Mn(2+)</name>
        <dbReference type="ChEBI" id="CHEBI:29035"/>
        <label>1</label>
    </ligand>
</feature>
<evidence type="ECO:0000256" key="3">
    <source>
        <dbReference type="ARBA" id="ARBA00023211"/>
    </source>
</evidence>
<comment type="subcellular location">
    <subcellularLocation>
        <location evidence="5">Cytoplasm</location>
    </subcellularLocation>
</comment>
<evidence type="ECO:0000313" key="8">
    <source>
        <dbReference type="EMBL" id="MFC7147680.1"/>
    </source>
</evidence>
<keyword evidence="2 5" id="KW-0479">Metal-binding</keyword>
<dbReference type="InterPro" id="IPR006124">
    <property type="entry name" value="Metalloenzyme"/>
</dbReference>
<keyword evidence="9" id="KW-1185">Reference proteome</keyword>
<dbReference type="Pfam" id="PF01676">
    <property type="entry name" value="Metalloenzyme"/>
    <property type="match status" value="1"/>
</dbReference>
<dbReference type="NCBIfam" id="NF003766">
    <property type="entry name" value="PRK05362.1"/>
    <property type="match status" value="1"/>
</dbReference>